<keyword evidence="3" id="KW-1185">Reference proteome</keyword>
<gene>
    <name evidence="2" type="ORF">H5410_026335</name>
</gene>
<comment type="caution">
    <text evidence="2">The sequence shown here is derived from an EMBL/GenBank/DDBJ whole genome shotgun (WGS) entry which is preliminary data.</text>
</comment>
<protein>
    <submittedName>
        <fullName evidence="2">Uncharacterized protein</fullName>
    </submittedName>
</protein>
<feature type="chain" id="PRO_5039937448" evidence="1">
    <location>
        <begin position="17"/>
        <end position="143"/>
    </location>
</feature>
<dbReference type="PANTHER" id="PTHR37711">
    <property type="entry name" value="OS01G0908400 PROTEIN"/>
    <property type="match status" value="1"/>
</dbReference>
<dbReference type="EMBL" id="JACXVP010000005">
    <property type="protein sequence ID" value="KAG5604843.1"/>
    <property type="molecule type" value="Genomic_DNA"/>
</dbReference>
<accession>A0A9J5YVT6</accession>
<evidence type="ECO:0000256" key="1">
    <source>
        <dbReference type="SAM" id="SignalP"/>
    </source>
</evidence>
<dbReference type="OrthoDB" id="777412at2759"/>
<dbReference type="Proteomes" id="UP000824120">
    <property type="component" value="Chromosome 5"/>
</dbReference>
<evidence type="ECO:0000313" key="2">
    <source>
        <dbReference type="EMBL" id="KAG5604843.1"/>
    </source>
</evidence>
<dbReference type="PANTHER" id="PTHR37711:SF1">
    <property type="entry name" value="OS01G0908400 PROTEIN"/>
    <property type="match status" value="1"/>
</dbReference>
<dbReference type="AlphaFoldDB" id="A0A9J5YVT6"/>
<sequence>MVKVATFFAMSVGAFAFWQTMDKIHVWIALHQDEKEDAYRKESPLTGLWSQQYYMHMPETLNLEENLAMFLLYIPDAWKELKILLLVANYIGLIEQDISFSVSQSVFSDKRPNEWQERMEKEAEIRRMRAELIRENKERESLA</sequence>
<organism evidence="2 3">
    <name type="scientific">Solanum commersonii</name>
    <name type="common">Commerson's wild potato</name>
    <name type="synonym">Commerson's nightshade</name>
    <dbReference type="NCBI Taxonomy" id="4109"/>
    <lineage>
        <taxon>Eukaryota</taxon>
        <taxon>Viridiplantae</taxon>
        <taxon>Streptophyta</taxon>
        <taxon>Embryophyta</taxon>
        <taxon>Tracheophyta</taxon>
        <taxon>Spermatophyta</taxon>
        <taxon>Magnoliopsida</taxon>
        <taxon>eudicotyledons</taxon>
        <taxon>Gunneridae</taxon>
        <taxon>Pentapetalae</taxon>
        <taxon>asterids</taxon>
        <taxon>lamiids</taxon>
        <taxon>Solanales</taxon>
        <taxon>Solanaceae</taxon>
        <taxon>Solanoideae</taxon>
        <taxon>Solaneae</taxon>
        <taxon>Solanum</taxon>
    </lineage>
</organism>
<proteinExistence type="predicted"/>
<feature type="signal peptide" evidence="1">
    <location>
        <begin position="1"/>
        <end position="16"/>
    </location>
</feature>
<name>A0A9J5YVT6_SOLCO</name>
<reference evidence="2 3" key="1">
    <citation type="submission" date="2020-09" db="EMBL/GenBank/DDBJ databases">
        <title>De no assembly of potato wild relative species, Solanum commersonii.</title>
        <authorList>
            <person name="Cho K."/>
        </authorList>
    </citation>
    <scope>NUCLEOTIDE SEQUENCE [LARGE SCALE GENOMIC DNA]</scope>
    <source>
        <strain evidence="2">LZ3.2</strain>
        <tissue evidence="2">Leaf</tissue>
    </source>
</reference>
<evidence type="ECO:0000313" key="3">
    <source>
        <dbReference type="Proteomes" id="UP000824120"/>
    </source>
</evidence>
<keyword evidence="1" id="KW-0732">Signal</keyword>